<evidence type="ECO:0000313" key="3">
    <source>
        <dbReference type="Proteomes" id="UP001295684"/>
    </source>
</evidence>
<feature type="compositionally biased region" description="Polar residues" evidence="1">
    <location>
        <begin position="155"/>
        <end position="174"/>
    </location>
</feature>
<dbReference type="Proteomes" id="UP001295684">
    <property type="component" value="Unassembled WGS sequence"/>
</dbReference>
<feature type="compositionally biased region" description="Basic residues" evidence="1">
    <location>
        <begin position="48"/>
        <end position="57"/>
    </location>
</feature>
<proteinExistence type="predicted"/>
<evidence type="ECO:0000256" key="1">
    <source>
        <dbReference type="SAM" id="MobiDB-lite"/>
    </source>
</evidence>
<evidence type="ECO:0000313" key="2">
    <source>
        <dbReference type="EMBL" id="CAI2377192.1"/>
    </source>
</evidence>
<dbReference type="AlphaFoldDB" id="A0AAD1XQZ9"/>
<name>A0AAD1XQZ9_EUPCR</name>
<reference evidence="2" key="1">
    <citation type="submission" date="2023-07" db="EMBL/GenBank/DDBJ databases">
        <authorList>
            <consortium name="AG Swart"/>
            <person name="Singh M."/>
            <person name="Singh A."/>
            <person name="Seah K."/>
            <person name="Emmerich C."/>
        </authorList>
    </citation>
    <scope>NUCLEOTIDE SEQUENCE</scope>
    <source>
        <strain evidence="2">DP1</strain>
    </source>
</reference>
<dbReference type="EMBL" id="CAMPGE010018811">
    <property type="protein sequence ID" value="CAI2377192.1"/>
    <property type="molecule type" value="Genomic_DNA"/>
</dbReference>
<keyword evidence="3" id="KW-1185">Reference proteome</keyword>
<organism evidence="2 3">
    <name type="scientific">Euplotes crassus</name>
    <dbReference type="NCBI Taxonomy" id="5936"/>
    <lineage>
        <taxon>Eukaryota</taxon>
        <taxon>Sar</taxon>
        <taxon>Alveolata</taxon>
        <taxon>Ciliophora</taxon>
        <taxon>Intramacronucleata</taxon>
        <taxon>Spirotrichea</taxon>
        <taxon>Hypotrichia</taxon>
        <taxon>Euplotida</taxon>
        <taxon>Euplotidae</taxon>
        <taxon>Moneuplotes</taxon>
    </lineage>
</organism>
<comment type="caution">
    <text evidence="2">The sequence shown here is derived from an EMBL/GenBank/DDBJ whole genome shotgun (WGS) entry which is preliminary data.</text>
</comment>
<accession>A0AAD1XQZ9</accession>
<sequence>MKKSNIPNLSKVLSGKFVKDGSANFLGGGISPTKREPKRNYSNISRTSKTKGQSKVHTPKMMNQQRNPEGRMKLRDKRMMRLKIEKRKTSDKRVSKDYSPTITISNRGQSITPIKPGKADGQFFSQRNKDKRMKSPFISSKRGVNKLKMSRQRGRNQNSTTIDPSNGIRSPSPTMYNPMIQIKYETNNYYPPMPNHGSGYKHHGGNTTFVQNNNTKNTTLIANTPNKLLETRAGNKDKYDFYPPNIERVASPTIDGNKRLLLPKSPVMPT</sequence>
<gene>
    <name evidence="2" type="ORF">ECRASSUSDP1_LOCUS18575</name>
</gene>
<feature type="region of interest" description="Disordered" evidence="1">
    <location>
        <begin position="146"/>
        <end position="174"/>
    </location>
</feature>
<protein>
    <submittedName>
        <fullName evidence="2">Uncharacterized protein</fullName>
    </submittedName>
</protein>
<feature type="region of interest" description="Disordered" evidence="1">
    <location>
        <begin position="23"/>
        <end position="57"/>
    </location>
</feature>